<keyword evidence="7" id="KW-1185">Reference proteome</keyword>
<dbReference type="InterPro" id="IPR036390">
    <property type="entry name" value="WH_DNA-bd_sf"/>
</dbReference>
<organism evidence="6 7">
    <name type="scientific">Larsenimonas suaedae</name>
    <dbReference type="NCBI Taxonomy" id="1851019"/>
    <lineage>
        <taxon>Bacteria</taxon>
        <taxon>Pseudomonadati</taxon>
        <taxon>Pseudomonadota</taxon>
        <taxon>Gammaproteobacteria</taxon>
        <taxon>Oceanospirillales</taxon>
        <taxon>Halomonadaceae</taxon>
        <taxon>Larsenimonas</taxon>
    </lineage>
</organism>
<evidence type="ECO:0000256" key="4">
    <source>
        <dbReference type="SAM" id="MobiDB-lite"/>
    </source>
</evidence>
<evidence type="ECO:0000313" key="7">
    <source>
        <dbReference type="Proteomes" id="UP001269375"/>
    </source>
</evidence>
<evidence type="ECO:0000259" key="5">
    <source>
        <dbReference type="PROSITE" id="PS50987"/>
    </source>
</evidence>
<name>A0ABU1GSM1_9GAMM</name>
<evidence type="ECO:0000256" key="1">
    <source>
        <dbReference type="ARBA" id="ARBA00023015"/>
    </source>
</evidence>
<dbReference type="PANTHER" id="PTHR43132">
    <property type="entry name" value="ARSENICAL RESISTANCE OPERON REPRESSOR ARSR-RELATED"/>
    <property type="match status" value="1"/>
</dbReference>
<dbReference type="RefSeq" id="WP_251592429.1">
    <property type="nucleotide sequence ID" value="NZ_JAMLJI010000002.1"/>
</dbReference>
<dbReference type="Proteomes" id="UP001269375">
    <property type="component" value="Unassembled WGS sequence"/>
</dbReference>
<keyword evidence="3" id="KW-0804">Transcription</keyword>
<proteinExistence type="predicted"/>
<evidence type="ECO:0000313" key="6">
    <source>
        <dbReference type="EMBL" id="MDR5895016.1"/>
    </source>
</evidence>
<keyword evidence="2" id="KW-0238">DNA-binding</keyword>
<feature type="domain" description="HTH arsR-type" evidence="5">
    <location>
        <begin position="2"/>
        <end position="99"/>
    </location>
</feature>
<dbReference type="InterPro" id="IPR001845">
    <property type="entry name" value="HTH_ArsR_DNA-bd_dom"/>
</dbReference>
<reference evidence="6 7" key="1">
    <citation type="submission" date="2023-04" db="EMBL/GenBank/DDBJ databases">
        <title>A long-awaited taxogenomic arrangement of the family Halomonadaceae.</title>
        <authorList>
            <person name="De La Haba R."/>
            <person name="Chuvochina M."/>
            <person name="Wittouck S."/>
            <person name="Arahal D.R."/>
            <person name="Sanchez-Porro C."/>
            <person name="Hugenholtz P."/>
            <person name="Ventosa A."/>
        </authorList>
    </citation>
    <scope>NUCLEOTIDE SEQUENCE [LARGE SCALE GENOMIC DNA]</scope>
    <source>
        <strain evidence="6 7">DSM 22428</strain>
    </source>
</reference>
<dbReference type="Pfam" id="PF12840">
    <property type="entry name" value="HTH_20"/>
    <property type="match status" value="1"/>
</dbReference>
<dbReference type="PANTHER" id="PTHR43132:SF2">
    <property type="entry name" value="ARSENICAL RESISTANCE OPERON REPRESSOR ARSR-RELATED"/>
    <property type="match status" value="1"/>
</dbReference>
<feature type="region of interest" description="Disordered" evidence="4">
    <location>
        <begin position="115"/>
        <end position="142"/>
    </location>
</feature>
<comment type="caution">
    <text evidence="6">The sequence shown here is derived from an EMBL/GenBank/DDBJ whole genome shotgun (WGS) entry which is preliminary data.</text>
</comment>
<protein>
    <submittedName>
        <fullName evidence="6">Metalloregulator ArsR/SmtB family transcription factor</fullName>
    </submittedName>
</protein>
<dbReference type="EMBL" id="JARWAO010000001">
    <property type="protein sequence ID" value="MDR5895016.1"/>
    <property type="molecule type" value="Genomic_DNA"/>
</dbReference>
<dbReference type="Gene3D" id="1.10.10.10">
    <property type="entry name" value="Winged helix-like DNA-binding domain superfamily/Winged helix DNA-binding domain"/>
    <property type="match status" value="1"/>
</dbReference>
<keyword evidence="1" id="KW-0805">Transcription regulation</keyword>
<evidence type="ECO:0000256" key="3">
    <source>
        <dbReference type="ARBA" id="ARBA00023163"/>
    </source>
</evidence>
<evidence type="ECO:0000256" key="2">
    <source>
        <dbReference type="ARBA" id="ARBA00023125"/>
    </source>
</evidence>
<accession>A0ABU1GSM1</accession>
<gene>
    <name evidence="6" type="ORF">QC825_02860</name>
</gene>
<dbReference type="InterPro" id="IPR051011">
    <property type="entry name" value="Metal_resp_trans_reg"/>
</dbReference>
<dbReference type="CDD" id="cd00090">
    <property type="entry name" value="HTH_ARSR"/>
    <property type="match status" value="1"/>
</dbReference>
<dbReference type="SUPFAM" id="SSF46785">
    <property type="entry name" value="Winged helix' DNA-binding domain"/>
    <property type="match status" value="1"/>
</dbReference>
<sequence>MFGIMEINDATAIFGALAQPTRLNIVRLLIRREPEGAAAGDIARALEVPNATLSAHLKVLTQAGLVAPRRESRSIIYRAELSAIEALIGFLLRDCCAGDPSICGPLMASLSETAPECASSDTPSCNSASSNPSSSKPTPTET</sequence>
<dbReference type="InterPro" id="IPR011991">
    <property type="entry name" value="ArsR-like_HTH"/>
</dbReference>
<dbReference type="InterPro" id="IPR036388">
    <property type="entry name" value="WH-like_DNA-bd_sf"/>
</dbReference>
<feature type="compositionally biased region" description="Low complexity" evidence="4">
    <location>
        <begin position="122"/>
        <end position="142"/>
    </location>
</feature>
<dbReference type="SMART" id="SM00418">
    <property type="entry name" value="HTH_ARSR"/>
    <property type="match status" value="1"/>
</dbReference>
<dbReference type="PROSITE" id="PS50987">
    <property type="entry name" value="HTH_ARSR_2"/>
    <property type="match status" value="1"/>
</dbReference>
<dbReference type="NCBIfam" id="NF033788">
    <property type="entry name" value="HTH_metalloreg"/>
    <property type="match status" value="1"/>
</dbReference>
<dbReference type="PRINTS" id="PR00778">
    <property type="entry name" value="HTHARSR"/>
</dbReference>